<reference evidence="1" key="1">
    <citation type="submission" date="2020-12" db="EMBL/GenBank/DDBJ databases">
        <title>Leucobacter sp. CAS2, isolated from Chromium sludge.</title>
        <authorList>
            <person name="Xu Z."/>
        </authorList>
    </citation>
    <scope>NUCLEOTIDE SEQUENCE</scope>
    <source>
        <strain evidence="1">CSA2</strain>
    </source>
</reference>
<accession>A0A934QCA5</accession>
<gene>
    <name evidence="1" type="ORF">JD292_03400</name>
</gene>
<name>A0A934QCA5_9MICO</name>
<proteinExistence type="predicted"/>
<dbReference type="Proteomes" id="UP000618733">
    <property type="component" value="Unassembled WGS sequence"/>
</dbReference>
<keyword evidence="2" id="KW-1185">Reference proteome</keyword>
<dbReference type="EMBL" id="JAEHOI010000002">
    <property type="protein sequence ID" value="MBK0421126.1"/>
    <property type="molecule type" value="Genomic_DNA"/>
</dbReference>
<dbReference type="AlphaFoldDB" id="A0A934QCA5"/>
<sequence length="141" mass="15742">MGTYPAPTSEHHDDFCTVEQWTLIRGAIGKLATHHRTYELALWGGRVLRTRISRPIDGSTCGANVWGHFLREQLVVTPAEFWDCALRSITPDRGGPEVVRPRSALPLHLYRLLVEIGATDEEIAGLDAATAAQRLADHYRE</sequence>
<dbReference type="RefSeq" id="WP_200131313.1">
    <property type="nucleotide sequence ID" value="NZ_JAEHOI010000002.1"/>
</dbReference>
<organism evidence="1 2">
    <name type="scientific">Leucobacter edaphi</name>
    <dbReference type="NCBI Taxonomy" id="2796472"/>
    <lineage>
        <taxon>Bacteria</taxon>
        <taxon>Bacillati</taxon>
        <taxon>Actinomycetota</taxon>
        <taxon>Actinomycetes</taxon>
        <taxon>Micrococcales</taxon>
        <taxon>Microbacteriaceae</taxon>
        <taxon>Leucobacter</taxon>
    </lineage>
</organism>
<protein>
    <recommendedName>
        <fullName evidence="3">Cytotoxic translational repressor of toxin-antitoxin stability system</fullName>
    </recommendedName>
</protein>
<evidence type="ECO:0000313" key="2">
    <source>
        <dbReference type="Proteomes" id="UP000618733"/>
    </source>
</evidence>
<evidence type="ECO:0000313" key="1">
    <source>
        <dbReference type="EMBL" id="MBK0421126.1"/>
    </source>
</evidence>
<comment type="caution">
    <text evidence="1">The sequence shown here is derived from an EMBL/GenBank/DDBJ whole genome shotgun (WGS) entry which is preliminary data.</text>
</comment>
<evidence type="ECO:0008006" key="3">
    <source>
        <dbReference type="Google" id="ProtNLM"/>
    </source>
</evidence>